<organism evidence="1 2">
    <name type="scientific">Natronobacterium gregoryi (strain ATCC 43098 / DSM 3393 / CCM 3738 / CIP 104747 / IAM 13177 / JCM 8860 / NBRC 102187 / NCIMB 2189 / SP2)</name>
    <dbReference type="NCBI Taxonomy" id="797304"/>
    <lineage>
        <taxon>Archaea</taxon>
        <taxon>Methanobacteriati</taxon>
        <taxon>Methanobacteriota</taxon>
        <taxon>Stenosarchaea group</taxon>
        <taxon>Halobacteria</taxon>
        <taxon>Halobacteriales</taxon>
        <taxon>Natrialbaceae</taxon>
        <taxon>Natronobacterium</taxon>
    </lineage>
</organism>
<name>L0ALK1_NATGS</name>
<dbReference type="EMBL" id="CP003377">
    <property type="protein sequence ID" value="AFZ74651.1"/>
    <property type="molecule type" value="Genomic_DNA"/>
</dbReference>
<keyword evidence="2" id="KW-1185">Reference proteome</keyword>
<sequence>MMFRRIQLLSQLNILTGILMKMSGMKRWMNLKNSIGSQIKLNICQNNTVNHS</sequence>
<dbReference type="AlphaFoldDB" id="L0ALK1"/>
<proteinExistence type="predicted"/>
<accession>L0ALK1</accession>
<gene>
    <name evidence="1" type="ordered locus">Natgr_3533</name>
</gene>
<reference evidence="2" key="1">
    <citation type="submission" date="2012-03" db="EMBL/GenBank/DDBJ databases">
        <title>Complete sequence of Natronobacterium gregoryi SP2.</title>
        <authorList>
            <person name="Lucas S."/>
            <person name="Han J."/>
            <person name="Lapidus A."/>
            <person name="Cheng J.-F."/>
            <person name="Goodwin L."/>
            <person name="Pitluck S."/>
            <person name="Peters L."/>
            <person name="Mikhailova N."/>
            <person name="Teshima H."/>
            <person name="Detter J.C."/>
            <person name="Han C."/>
            <person name="Tapia R."/>
            <person name="Land M."/>
            <person name="Hauser L."/>
            <person name="Kyrpides N."/>
            <person name="Ivanova N."/>
            <person name="Pagani I."/>
            <person name="Sproer C."/>
            <person name="Anderson I."/>
            <person name="Woyke T."/>
        </authorList>
    </citation>
    <scope>NUCLEOTIDE SEQUENCE [LARGE SCALE GENOMIC DNA]</scope>
    <source>
        <strain evidence="2">ATCC 43098 / CCM 3738 / NCIMB 2189 / SP2</strain>
    </source>
</reference>
<dbReference type="KEGG" id="nge:Natgr_3533"/>
<evidence type="ECO:0000313" key="1">
    <source>
        <dbReference type="EMBL" id="AFZ74651.1"/>
    </source>
</evidence>
<evidence type="ECO:0000313" key="2">
    <source>
        <dbReference type="Proteomes" id="UP000010468"/>
    </source>
</evidence>
<dbReference type="HOGENOM" id="CLU_3075436_0_0_2"/>
<protein>
    <submittedName>
        <fullName evidence="1">Uncharacterized protein</fullName>
    </submittedName>
</protein>
<dbReference type="Proteomes" id="UP000010468">
    <property type="component" value="Chromosome"/>
</dbReference>